<dbReference type="GO" id="GO:0005737">
    <property type="term" value="C:cytoplasm"/>
    <property type="evidence" value="ECO:0007669"/>
    <property type="project" value="TreeGrafter"/>
</dbReference>
<sequence length="237" mass="27345">MNENETLVDTELSNDIKHIEEALLRHSCTEALAWCGQNETALRRMNITLEFDLRLQEYIELARASKRQEAIDYFRRHLTSWQETVAHRDHLKQAGVMLAFRPDTTFGRYKRLYEPARWTALVESFRLAVHSLDTVDSLPTSTTEDGQLIRSHYRGTKQVTSSGSQEKNYDNQPEYDGEHEFAEDGVGDPDQYSDPNLTEEQMESLWRDAALAALERESNRSSPENDVDATMAEIEEE</sequence>
<dbReference type="GO" id="GO:0004842">
    <property type="term" value="F:ubiquitin-protein transferase activity"/>
    <property type="evidence" value="ECO:0007669"/>
    <property type="project" value="InterPro"/>
</dbReference>
<evidence type="ECO:0000256" key="1">
    <source>
        <dbReference type="ARBA" id="ARBA00010615"/>
    </source>
</evidence>
<protein>
    <submittedName>
        <fullName evidence="4">CTLH/CRA C-terminal to lish motif domain-containing protein</fullName>
    </submittedName>
</protein>
<keyword evidence="5" id="KW-1185">Reference proteome</keyword>
<comment type="caution">
    <text evidence="4">The sequence shown here is derived from an EMBL/GenBank/DDBJ whole genome shotgun (WGS) entry which is preliminary data.</text>
</comment>
<organism evidence="4 5">
    <name type="scientific">Mycena metata</name>
    <dbReference type="NCBI Taxonomy" id="1033252"/>
    <lineage>
        <taxon>Eukaryota</taxon>
        <taxon>Fungi</taxon>
        <taxon>Dikarya</taxon>
        <taxon>Basidiomycota</taxon>
        <taxon>Agaricomycotina</taxon>
        <taxon>Agaricomycetes</taxon>
        <taxon>Agaricomycetidae</taxon>
        <taxon>Agaricales</taxon>
        <taxon>Marasmiineae</taxon>
        <taxon>Mycenaceae</taxon>
        <taxon>Mycena</taxon>
    </lineage>
</organism>
<dbReference type="InterPro" id="IPR045098">
    <property type="entry name" value="Fyv10_fam"/>
</dbReference>
<comment type="similarity">
    <text evidence="1">Belongs to the FYV10 family.</text>
</comment>
<dbReference type="GO" id="GO:0034657">
    <property type="term" value="C:GID complex"/>
    <property type="evidence" value="ECO:0007669"/>
    <property type="project" value="TreeGrafter"/>
</dbReference>
<dbReference type="Pfam" id="PF10607">
    <property type="entry name" value="CTLH"/>
    <property type="match status" value="1"/>
</dbReference>
<dbReference type="GO" id="GO:0005634">
    <property type="term" value="C:nucleus"/>
    <property type="evidence" value="ECO:0007669"/>
    <property type="project" value="TreeGrafter"/>
</dbReference>
<evidence type="ECO:0000259" key="3">
    <source>
        <dbReference type="PROSITE" id="PS50897"/>
    </source>
</evidence>
<proteinExistence type="inferred from homology"/>
<dbReference type="AlphaFoldDB" id="A0AAD7I0H8"/>
<dbReference type="InterPro" id="IPR006595">
    <property type="entry name" value="CTLH_C"/>
</dbReference>
<feature type="region of interest" description="Disordered" evidence="2">
    <location>
        <begin position="136"/>
        <end position="237"/>
    </location>
</feature>
<name>A0AAD7I0H8_9AGAR</name>
<dbReference type="PROSITE" id="PS50897">
    <property type="entry name" value="CTLH"/>
    <property type="match status" value="1"/>
</dbReference>
<accession>A0AAD7I0H8</accession>
<reference evidence="4" key="1">
    <citation type="submission" date="2023-03" db="EMBL/GenBank/DDBJ databases">
        <title>Massive genome expansion in bonnet fungi (Mycena s.s.) driven by repeated elements and novel gene families across ecological guilds.</title>
        <authorList>
            <consortium name="Lawrence Berkeley National Laboratory"/>
            <person name="Harder C.B."/>
            <person name="Miyauchi S."/>
            <person name="Viragh M."/>
            <person name="Kuo A."/>
            <person name="Thoen E."/>
            <person name="Andreopoulos B."/>
            <person name="Lu D."/>
            <person name="Skrede I."/>
            <person name="Drula E."/>
            <person name="Henrissat B."/>
            <person name="Morin E."/>
            <person name="Kohler A."/>
            <person name="Barry K."/>
            <person name="LaButti K."/>
            <person name="Morin E."/>
            <person name="Salamov A."/>
            <person name="Lipzen A."/>
            <person name="Mereny Z."/>
            <person name="Hegedus B."/>
            <person name="Baldrian P."/>
            <person name="Stursova M."/>
            <person name="Weitz H."/>
            <person name="Taylor A."/>
            <person name="Grigoriev I.V."/>
            <person name="Nagy L.G."/>
            <person name="Martin F."/>
            <person name="Kauserud H."/>
        </authorList>
    </citation>
    <scope>NUCLEOTIDE SEQUENCE</scope>
    <source>
        <strain evidence="4">CBHHK182m</strain>
    </source>
</reference>
<feature type="compositionally biased region" description="Polar residues" evidence="2">
    <location>
        <begin position="157"/>
        <end position="166"/>
    </location>
</feature>
<feature type="domain" description="CTLH" evidence="3">
    <location>
        <begin position="15"/>
        <end position="69"/>
    </location>
</feature>
<dbReference type="SMART" id="SM00668">
    <property type="entry name" value="CTLH"/>
    <property type="match status" value="1"/>
</dbReference>
<dbReference type="Proteomes" id="UP001215598">
    <property type="component" value="Unassembled WGS sequence"/>
</dbReference>
<dbReference type="PANTHER" id="PTHR12170">
    <property type="entry name" value="MACROPHAGE ERYTHROBLAST ATTACHER-RELATED"/>
    <property type="match status" value="1"/>
</dbReference>
<evidence type="ECO:0000313" key="4">
    <source>
        <dbReference type="EMBL" id="KAJ7732190.1"/>
    </source>
</evidence>
<dbReference type="GO" id="GO:0043161">
    <property type="term" value="P:proteasome-mediated ubiquitin-dependent protein catabolic process"/>
    <property type="evidence" value="ECO:0007669"/>
    <property type="project" value="InterPro"/>
</dbReference>
<dbReference type="InterPro" id="IPR024964">
    <property type="entry name" value="CTLH/CRA"/>
</dbReference>
<evidence type="ECO:0000313" key="5">
    <source>
        <dbReference type="Proteomes" id="UP001215598"/>
    </source>
</evidence>
<gene>
    <name evidence="4" type="ORF">B0H16DRAFT_181865</name>
</gene>
<dbReference type="PANTHER" id="PTHR12170:SF2">
    <property type="entry name" value="E3 UBIQUITIN-PROTEIN TRANSFERASE MAEA"/>
    <property type="match status" value="1"/>
</dbReference>
<evidence type="ECO:0000256" key="2">
    <source>
        <dbReference type="SAM" id="MobiDB-lite"/>
    </source>
</evidence>
<dbReference type="EMBL" id="JARKIB010000147">
    <property type="protein sequence ID" value="KAJ7732190.1"/>
    <property type="molecule type" value="Genomic_DNA"/>
</dbReference>